<dbReference type="STRING" id="985895.E5AAX6"/>
<proteinExistence type="inferred from homology"/>
<dbReference type="GO" id="GO:0016491">
    <property type="term" value="F:oxidoreductase activity"/>
    <property type="evidence" value="ECO:0007669"/>
    <property type="project" value="UniProtKB-KW"/>
</dbReference>
<dbReference type="InterPro" id="IPR036291">
    <property type="entry name" value="NAD(P)-bd_dom_sf"/>
</dbReference>
<name>E5AAX6_LEPMJ</name>
<dbReference type="Gene3D" id="3.40.50.720">
    <property type="entry name" value="NAD(P)-binding Rossmann-like Domain"/>
    <property type="match status" value="1"/>
</dbReference>
<dbReference type="Pfam" id="PF00106">
    <property type="entry name" value="adh_short"/>
    <property type="match status" value="1"/>
</dbReference>
<dbReference type="EMBL" id="FP929138">
    <property type="protein sequence ID" value="CBY00817.1"/>
    <property type="molecule type" value="Genomic_DNA"/>
</dbReference>
<sequence length="266" mass="29364">MPIPRYEYNGPIDHTIPIDYAQLKGKSVIITGGANGMGETCVRRFAESGAYVTIADLNKCGYELSSELNQKYGDERTTFVRVDIRDWDQQKNMFEAAMGKFGAVDIVIANAGISRSSGDSLWALDDPNGDPTKPDLNIVEVNLRGSFYTWKLAVHYWRKQQESEDRDRCFIITGSMVAWIDSPVRALHGTKSRLLIQARGTGSTRPRSMVCMASCAQPVDPRGSKASASTMLHRLGSRARFGQRNMSSGLSTVVSNSGSRTMLRVV</sequence>
<dbReference type="eggNOG" id="KOG0725">
    <property type="taxonomic scope" value="Eukaryota"/>
</dbReference>
<dbReference type="PANTHER" id="PTHR43180:SF31">
    <property type="entry name" value="CHAIN DEHYDROGENASE_REDUCTASE, PUTATIVE (AFU_ORTHOLOGUE AFUA_2G16570)-RELATED"/>
    <property type="match status" value="1"/>
</dbReference>
<dbReference type="OrthoDB" id="5371740at2759"/>
<comment type="similarity">
    <text evidence="1">Belongs to the short-chain dehydrogenases/reductases (SDR) family.</text>
</comment>
<reference evidence="4" key="1">
    <citation type="journal article" date="2011" name="Nat. Commun.">
        <title>Effector diversification within compartments of the Leptosphaeria maculans genome affected by Repeat-Induced Point mutations.</title>
        <authorList>
            <person name="Rouxel T."/>
            <person name="Grandaubert J."/>
            <person name="Hane J.K."/>
            <person name="Hoede C."/>
            <person name="van de Wouw A.P."/>
            <person name="Couloux A."/>
            <person name="Dominguez V."/>
            <person name="Anthouard V."/>
            <person name="Bally P."/>
            <person name="Bourras S."/>
            <person name="Cozijnsen A.J."/>
            <person name="Ciuffetti L.M."/>
            <person name="Degrave A."/>
            <person name="Dilmaghani A."/>
            <person name="Duret L."/>
            <person name="Fudal I."/>
            <person name="Goodwin S.B."/>
            <person name="Gout L."/>
            <person name="Glaser N."/>
            <person name="Linglin J."/>
            <person name="Kema G.H.J."/>
            <person name="Lapalu N."/>
            <person name="Lawrence C.B."/>
            <person name="May K."/>
            <person name="Meyer M."/>
            <person name="Ollivier B."/>
            <person name="Poulain J."/>
            <person name="Schoch C.L."/>
            <person name="Simon A."/>
            <person name="Spatafora J.W."/>
            <person name="Stachowiak A."/>
            <person name="Turgeon B.G."/>
            <person name="Tyler B.M."/>
            <person name="Vincent D."/>
            <person name="Weissenbach J."/>
            <person name="Amselem J."/>
            <person name="Quesneville H."/>
            <person name="Oliver R.P."/>
            <person name="Wincker P."/>
            <person name="Balesdent M.-H."/>
            <person name="Howlett B.J."/>
        </authorList>
    </citation>
    <scope>NUCLEOTIDE SEQUENCE [LARGE SCALE GENOMIC DNA]</scope>
    <source>
        <strain evidence="4">JN3 / isolate v23.1.3 / race Av1-4-5-6-7-8</strain>
    </source>
</reference>
<dbReference type="SUPFAM" id="SSF51735">
    <property type="entry name" value="NAD(P)-binding Rossmann-fold domains"/>
    <property type="match status" value="1"/>
</dbReference>
<dbReference type="AlphaFoldDB" id="E5AAX6"/>
<dbReference type="OMA" id="YGDERTT"/>
<protein>
    <submittedName>
        <fullName evidence="3">Uncharacterized protein</fullName>
    </submittedName>
</protein>
<dbReference type="PANTHER" id="PTHR43180">
    <property type="entry name" value="3-OXOACYL-(ACYL-CARRIER-PROTEIN) REDUCTASE (AFU_ORTHOLOGUE AFUA_6G11210)"/>
    <property type="match status" value="1"/>
</dbReference>
<dbReference type="Proteomes" id="UP000002668">
    <property type="component" value="Genome"/>
</dbReference>
<evidence type="ECO:0000256" key="1">
    <source>
        <dbReference type="ARBA" id="ARBA00006484"/>
    </source>
</evidence>
<dbReference type="PRINTS" id="PR00081">
    <property type="entry name" value="GDHRDH"/>
</dbReference>
<accession>E5AAX6</accession>
<organism evidence="4">
    <name type="scientific">Leptosphaeria maculans (strain JN3 / isolate v23.1.3 / race Av1-4-5-6-7-8)</name>
    <name type="common">Blackleg fungus</name>
    <name type="synonym">Phoma lingam</name>
    <dbReference type="NCBI Taxonomy" id="985895"/>
    <lineage>
        <taxon>Eukaryota</taxon>
        <taxon>Fungi</taxon>
        <taxon>Dikarya</taxon>
        <taxon>Ascomycota</taxon>
        <taxon>Pezizomycotina</taxon>
        <taxon>Dothideomycetes</taxon>
        <taxon>Pleosporomycetidae</taxon>
        <taxon>Pleosporales</taxon>
        <taxon>Pleosporineae</taxon>
        <taxon>Leptosphaeriaceae</taxon>
        <taxon>Plenodomus</taxon>
        <taxon>Plenodomus lingam/Leptosphaeria maculans species complex</taxon>
    </lineage>
</organism>
<dbReference type="HOGENOM" id="CLU_1046107_0_0_1"/>
<dbReference type="InterPro" id="IPR002347">
    <property type="entry name" value="SDR_fam"/>
</dbReference>
<dbReference type="InParanoid" id="E5AAX6"/>
<gene>
    <name evidence="3" type="ORF">LEMA_P019470.1</name>
</gene>
<keyword evidence="4" id="KW-1185">Reference proteome</keyword>
<evidence type="ECO:0000256" key="2">
    <source>
        <dbReference type="ARBA" id="ARBA00023002"/>
    </source>
</evidence>
<evidence type="ECO:0000313" key="3">
    <source>
        <dbReference type="EMBL" id="CBY00817.1"/>
    </source>
</evidence>
<keyword evidence="2" id="KW-0560">Oxidoreductase</keyword>
<dbReference type="VEuPathDB" id="FungiDB:LEMA_P019470.1"/>
<evidence type="ECO:0000313" key="4">
    <source>
        <dbReference type="Proteomes" id="UP000002668"/>
    </source>
</evidence>